<keyword evidence="3" id="KW-1185">Reference proteome</keyword>
<accession>I0AG15</accession>
<keyword evidence="1" id="KW-0812">Transmembrane</keyword>
<proteinExistence type="predicted"/>
<protein>
    <submittedName>
        <fullName evidence="2">Uncharacterized protein</fullName>
    </submittedName>
</protein>
<keyword evidence="1" id="KW-1133">Transmembrane helix</keyword>
<feature type="transmembrane region" description="Helical" evidence="1">
    <location>
        <begin position="125"/>
        <end position="142"/>
    </location>
</feature>
<sequence length="155" mass="17784">MIGLADFSLIEMISYIFLVAGISLWFNSFVESNKGGIFTGSFVFLSGIVLAVESSFTIWNPARMIFPSIFIISGISLLFVYMSDKNKIVFLILSLLLLAAGMFYLFDRINFKTYVFIEAVWEIILRFWFVIILIAFIIFIMAKSSNQKEDYKNSE</sequence>
<dbReference type="AlphaFoldDB" id="I0AG15"/>
<dbReference type="HOGENOM" id="CLU_1693129_0_0_10"/>
<dbReference type="Proteomes" id="UP000007394">
    <property type="component" value="Chromosome"/>
</dbReference>
<feature type="transmembrane region" description="Helical" evidence="1">
    <location>
        <begin position="12"/>
        <end position="30"/>
    </location>
</feature>
<feature type="transmembrane region" description="Helical" evidence="1">
    <location>
        <begin position="88"/>
        <end position="105"/>
    </location>
</feature>
<dbReference type="STRING" id="945713.IALB_0210"/>
<keyword evidence="1" id="KW-0472">Membrane</keyword>
<evidence type="ECO:0000313" key="3">
    <source>
        <dbReference type="Proteomes" id="UP000007394"/>
    </source>
</evidence>
<reference evidence="2 3" key="1">
    <citation type="journal article" date="2012" name="Front. Microbiol.">
        <title>Complete genome of Ignavibacterium album, a metabolically versatile, flagellated, facultative anaerobe from the phylum Chlorobi.</title>
        <authorList>
            <person name="Liu Z."/>
            <person name="Frigaard N.-U."/>
            <person name="Vogl K."/>
            <person name="Iino T."/>
            <person name="Ohkuma M."/>
            <person name="Overmann J."/>
            <person name="Bryant D.A."/>
        </authorList>
    </citation>
    <scope>NUCLEOTIDE SEQUENCE [LARGE SCALE GENOMIC DNA]</scope>
    <source>
        <strain evidence="3">DSM 19864 / JCM 16511 / NBRC 101810 / Mat9-16</strain>
    </source>
</reference>
<feature type="transmembrane region" description="Helical" evidence="1">
    <location>
        <begin position="37"/>
        <end position="58"/>
    </location>
</feature>
<evidence type="ECO:0000313" key="2">
    <source>
        <dbReference type="EMBL" id="AFH47922.1"/>
    </source>
</evidence>
<dbReference type="KEGG" id="ial:IALB_0210"/>
<evidence type="ECO:0000256" key="1">
    <source>
        <dbReference type="SAM" id="Phobius"/>
    </source>
</evidence>
<dbReference type="EMBL" id="CP003418">
    <property type="protein sequence ID" value="AFH47922.1"/>
    <property type="molecule type" value="Genomic_DNA"/>
</dbReference>
<feature type="transmembrane region" description="Helical" evidence="1">
    <location>
        <begin position="64"/>
        <end position="81"/>
    </location>
</feature>
<name>I0AG15_IGNAJ</name>
<organism evidence="2 3">
    <name type="scientific">Ignavibacterium album (strain DSM 19864 / JCM 16511 / NBRC 101810 / Mat9-16)</name>
    <dbReference type="NCBI Taxonomy" id="945713"/>
    <lineage>
        <taxon>Bacteria</taxon>
        <taxon>Pseudomonadati</taxon>
        <taxon>Ignavibacteriota</taxon>
        <taxon>Ignavibacteria</taxon>
        <taxon>Ignavibacteriales</taxon>
        <taxon>Ignavibacteriaceae</taxon>
        <taxon>Ignavibacterium</taxon>
    </lineage>
</organism>
<gene>
    <name evidence="2" type="ordered locus">IALB_0210</name>
</gene>